<organism evidence="1 2">
    <name type="scientific">Bionectria ochroleuca</name>
    <name type="common">Gliocladium roseum</name>
    <dbReference type="NCBI Taxonomy" id="29856"/>
    <lineage>
        <taxon>Eukaryota</taxon>
        <taxon>Fungi</taxon>
        <taxon>Dikarya</taxon>
        <taxon>Ascomycota</taxon>
        <taxon>Pezizomycotina</taxon>
        <taxon>Sordariomycetes</taxon>
        <taxon>Hypocreomycetidae</taxon>
        <taxon>Hypocreales</taxon>
        <taxon>Bionectriaceae</taxon>
        <taxon>Clonostachys</taxon>
    </lineage>
</organism>
<name>A0A8H7N5V1_BIOOC</name>
<evidence type="ECO:0000313" key="1">
    <source>
        <dbReference type="EMBL" id="KAF9749343.1"/>
    </source>
</evidence>
<proteinExistence type="predicted"/>
<dbReference type="Proteomes" id="UP000616885">
    <property type="component" value="Unassembled WGS sequence"/>
</dbReference>
<gene>
    <name evidence="1" type="ORF">IM811_017138</name>
</gene>
<accession>A0A8H7N5V1</accession>
<reference evidence="1" key="1">
    <citation type="submission" date="2020-10" db="EMBL/GenBank/DDBJ databases">
        <title>High-Quality Genome Resource of Clonostachys rosea strain S41 by Oxford Nanopore Long-Read Sequencing.</title>
        <authorList>
            <person name="Wang H."/>
        </authorList>
    </citation>
    <scope>NUCLEOTIDE SEQUENCE</scope>
    <source>
        <strain evidence="1">S41</strain>
    </source>
</reference>
<sequence length="104" mass="11234">MLLHYDGDQTPSHRIRFVSFFLSSDSSCAYLEEKIYYLLLKIIASPPAKGAFSCDIQYVYKGTSFIVSLSCFLFFGLGLTLQPGGGVAKGTDGCNKKLASSGSS</sequence>
<dbReference type="EMBL" id="JADCTT010000008">
    <property type="protein sequence ID" value="KAF9749343.1"/>
    <property type="molecule type" value="Genomic_DNA"/>
</dbReference>
<evidence type="ECO:0000313" key="2">
    <source>
        <dbReference type="Proteomes" id="UP000616885"/>
    </source>
</evidence>
<comment type="caution">
    <text evidence="1">The sequence shown here is derived from an EMBL/GenBank/DDBJ whole genome shotgun (WGS) entry which is preliminary data.</text>
</comment>
<dbReference type="AlphaFoldDB" id="A0A8H7N5V1"/>
<protein>
    <submittedName>
        <fullName evidence="1">Uncharacterized protein</fullName>
    </submittedName>
</protein>